<reference evidence="1 2" key="1">
    <citation type="journal article" date="2016" name="Nat. Commun.">
        <title>Thousands of microbial genomes shed light on interconnected biogeochemical processes in an aquifer system.</title>
        <authorList>
            <person name="Anantharaman K."/>
            <person name="Brown C.T."/>
            <person name="Hug L.A."/>
            <person name="Sharon I."/>
            <person name="Castelle C.J."/>
            <person name="Probst A.J."/>
            <person name="Thomas B.C."/>
            <person name="Singh A."/>
            <person name="Wilkins M.J."/>
            <person name="Karaoz U."/>
            <person name="Brodie E.L."/>
            <person name="Williams K.H."/>
            <person name="Hubbard S.S."/>
            <person name="Banfield J.F."/>
        </authorList>
    </citation>
    <scope>NUCLEOTIDE SEQUENCE [LARGE SCALE GENOMIC DNA]</scope>
</reference>
<proteinExistence type="predicted"/>
<dbReference type="EMBL" id="MGFE01000027">
    <property type="protein sequence ID" value="OGL97905.1"/>
    <property type="molecule type" value="Genomic_DNA"/>
</dbReference>
<evidence type="ECO:0000313" key="1">
    <source>
        <dbReference type="EMBL" id="OGL97905.1"/>
    </source>
</evidence>
<evidence type="ECO:0000313" key="2">
    <source>
        <dbReference type="Proteomes" id="UP000176501"/>
    </source>
</evidence>
<dbReference type="AlphaFoldDB" id="A0A1F7W511"/>
<name>A0A1F7W511_9BACT</name>
<protein>
    <recommendedName>
        <fullName evidence="3">YkuD domain-containing protein</fullName>
    </recommendedName>
</protein>
<comment type="caution">
    <text evidence="1">The sequence shown here is derived from an EMBL/GenBank/DDBJ whole genome shotgun (WGS) entry which is preliminary data.</text>
</comment>
<dbReference type="Proteomes" id="UP000176501">
    <property type="component" value="Unassembled WGS sequence"/>
</dbReference>
<accession>A0A1F7W511</accession>
<organism evidence="1 2">
    <name type="scientific">Candidatus Uhrbacteria bacterium RIFOXYB2_FULL_57_15</name>
    <dbReference type="NCBI Taxonomy" id="1802422"/>
    <lineage>
        <taxon>Bacteria</taxon>
        <taxon>Candidatus Uhriibacteriota</taxon>
    </lineage>
</organism>
<evidence type="ECO:0008006" key="3">
    <source>
        <dbReference type="Google" id="ProtNLM"/>
    </source>
</evidence>
<sequence length="569" mass="63245">MSNEIQKNAGEDTPVASALRSVEKARANLDGEQRAAARREMGGWLQRMKESARLRGPVRALAALFLGVPLSAAASETNHPPEQAQTVEVSAMIDVESPNPLPEAFEELPSTNNVDVRTNQLIADLVAERPIVHSVIEQEAMLEPRYPETDQFYLFELVQVAKAIEGGQAAPEYYARVGRPEWTPYQRSLFSEAPVQERFTELHPEYRGLSGEQFLDAYPDMMKLATTEFRFSNQARFLSDDAIDIFVSTVGTMEPTKSVERYELLLTEMGRDIGLAQIVKLTDALSEILSPDHPVLARAAELGVEDAKSLVGRSKDNVVHMDQARGQLRVLRPIEGEYLLIDTFPAIGGPLNSPEMGVSGTSAVSEFVHVPNTVLRVSYIDRAKTSWSWHNSWVPQGAPIREAGDQLQYQHPTTKQWYYLTGSNAGFFPDKTGHTLKPFDKTVEPMDLGLIRAASKRTPNGTKSVPNTWTKDEILNRNHGVLPTEWRWNDFGSMSARLNTASGERTNINIHSRPNEDPDGFLGSRTHGCLATFGDYMKALTDEYGMGSGTTVFVTTEYGFDLNALKDRK</sequence>
<gene>
    <name evidence="1" type="ORF">A2304_03190</name>
</gene>